<dbReference type="AlphaFoldDB" id="A0A2P5AF10"/>
<evidence type="ECO:0008006" key="3">
    <source>
        <dbReference type="Google" id="ProtNLM"/>
    </source>
</evidence>
<dbReference type="STRING" id="3476.A0A2P5AF10"/>
<keyword evidence="2" id="KW-1185">Reference proteome</keyword>
<protein>
    <recommendedName>
        <fullName evidence="3">LRR domain containing protein</fullName>
    </recommendedName>
</protein>
<name>A0A2P5AF10_PARAD</name>
<dbReference type="EMBL" id="JXTB01000627">
    <property type="protein sequence ID" value="PON35113.1"/>
    <property type="molecule type" value="Genomic_DNA"/>
</dbReference>
<dbReference type="Proteomes" id="UP000237105">
    <property type="component" value="Unassembled WGS sequence"/>
</dbReference>
<organism evidence="1 2">
    <name type="scientific">Parasponia andersonii</name>
    <name type="common">Sponia andersonii</name>
    <dbReference type="NCBI Taxonomy" id="3476"/>
    <lineage>
        <taxon>Eukaryota</taxon>
        <taxon>Viridiplantae</taxon>
        <taxon>Streptophyta</taxon>
        <taxon>Embryophyta</taxon>
        <taxon>Tracheophyta</taxon>
        <taxon>Spermatophyta</taxon>
        <taxon>Magnoliopsida</taxon>
        <taxon>eudicotyledons</taxon>
        <taxon>Gunneridae</taxon>
        <taxon>Pentapetalae</taxon>
        <taxon>rosids</taxon>
        <taxon>fabids</taxon>
        <taxon>Rosales</taxon>
        <taxon>Cannabaceae</taxon>
        <taxon>Parasponia</taxon>
    </lineage>
</organism>
<evidence type="ECO:0000313" key="2">
    <source>
        <dbReference type="Proteomes" id="UP000237105"/>
    </source>
</evidence>
<proteinExistence type="predicted"/>
<comment type="caution">
    <text evidence="1">The sequence shown here is derived from an EMBL/GenBank/DDBJ whole genome shotgun (WGS) entry which is preliminary data.</text>
</comment>
<evidence type="ECO:0000313" key="1">
    <source>
        <dbReference type="EMBL" id="PON35113.1"/>
    </source>
</evidence>
<sequence length="139" mass="16005">MGCHPIKSFFQNLEKDDCDGNIESCKKHTAQITKNECITIEDDDVRGKLSPLHKKARYLMLMVGAEVEFPPHNKLNEKNIRTLFIMSYPYDFSIGRSFFLQLRCLRTLLLRNCGLKMLPESIGGIIHVKISQFSIEQIT</sequence>
<gene>
    <name evidence="1" type="ORF">PanWU01x14_338930</name>
</gene>
<accession>A0A2P5AF10</accession>
<reference evidence="2" key="1">
    <citation type="submission" date="2016-06" db="EMBL/GenBank/DDBJ databases">
        <title>Parallel loss of symbiosis genes in relatives of nitrogen-fixing non-legume Parasponia.</title>
        <authorList>
            <person name="Van Velzen R."/>
            <person name="Holmer R."/>
            <person name="Bu F."/>
            <person name="Rutten L."/>
            <person name="Van Zeijl A."/>
            <person name="Liu W."/>
            <person name="Santuari L."/>
            <person name="Cao Q."/>
            <person name="Sharma T."/>
            <person name="Shen D."/>
            <person name="Roswanjaya Y."/>
            <person name="Wardhani T."/>
            <person name="Kalhor M.S."/>
            <person name="Jansen J."/>
            <person name="Van den Hoogen J."/>
            <person name="Gungor B."/>
            <person name="Hartog M."/>
            <person name="Hontelez J."/>
            <person name="Verver J."/>
            <person name="Yang W.-C."/>
            <person name="Schijlen E."/>
            <person name="Repin R."/>
            <person name="Schilthuizen M."/>
            <person name="Schranz E."/>
            <person name="Heidstra R."/>
            <person name="Miyata K."/>
            <person name="Fedorova E."/>
            <person name="Kohlen W."/>
            <person name="Bisseling T."/>
            <person name="Smit S."/>
            <person name="Geurts R."/>
        </authorList>
    </citation>
    <scope>NUCLEOTIDE SEQUENCE [LARGE SCALE GENOMIC DNA]</scope>
    <source>
        <strain evidence="2">cv. WU1-14</strain>
    </source>
</reference>